<evidence type="ECO:0000313" key="1">
    <source>
        <dbReference type="EMBL" id="OYO14345.1"/>
    </source>
</evidence>
<accession>A0A255GEU3</accession>
<proteinExistence type="predicted"/>
<dbReference type="Proteomes" id="UP000215896">
    <property type="component" value="Unassembled WGS sequence"/>
</dbReference>
<organism evidence="1 2">
    <name type="scientific">Enemella evansiae</name>
    <dbReference type="NCBI Taxonomy" id="2016499"/>
    <lineage>
        <taxon>Bacteria</taxon>
        <taxon>Bacillati</taxon>
        <taxon>Actinomycetota</taxon>
        <taxon>Actinomycetes</taxon>
        <taxon>Propionibacteriales</taxon>
        <taxon>Propionibacteriaceae</taxon>
        <taxon>Enemella</taxon>
    </lineage>
</organism>
<dbReference type="Pfam" id="PF20471">
    <property type="entry name" value="DUF6716"/>
    <property type="match status" value="1"/>
</dbReference>
<evidence type="ECO:0000313" key="2">
    <source>
        <dbReference type="Proteomes" id="UP000215896"/>
    </source>
</evidence>
<name>A0A255GEU3_9ACTN</name>
<dbReference type="SUPFAM" id="SSF53756">
    <property type="entry name" value="UDP-Glycosyltransferase/glycogen phosphorylase"/>
    <property type="match status" value="1"/>
</dbReference>
<dbReference type="AlphaFoldDB" id="A0A255GEU3"/>
<comment type="caution">
    <text evidence="1">The sequence shown here is derived from an EMBL/GenBank/DDBJ whole genome shotgun (WGS) entry which is preliminary data.</text>
</comment>
<sequence length="387" mass="41943">MRILTVSDSDSFLKWATATFEEVPADWRVRHLVLDNVIAPSAAQVTAVRGGFPTERGGVRRLVELAGGSGPAGRRPDAIVLACTGPALEVVMSVLARSGALRARPGRPRPVLVGGLPGISYPANDLAIRHRRDLDLMLLHSHREVAAYAEVVGRLGGPELALATLPFLAEVRRGLASAAPVRDRRAVVFAAQSLVPAAPADRQRILTALERLPTELDPVVKVRAVAGERQAHNEAYPYQRLWAERPDHLRELDFRAGRMADALAGAYGFATVSSTAAIEAIAAGVPSLVLGDFGVSAELINLVFTDSGLIGTLDDLSAGRFRDPDPSWLRDNYFQPESDNTWRERLETLVQQRSALPPVRFRGLGGLLPQARRFLRLLPDPRNRSAG</sequence>
<dbReference type="InterPro" id="IPR046561">
    <property type="entry name" value="DUF6716"/>
</dbReference>
<protein>
    <submittedName>
        <fullName evidence="1">Uncharacterized protein</fullName>
    </submittedName>
</protein>
<keyword evidence="2" id="KW-1185">Reference proteome</keyword>
<gene>
    <name evidence="1" type="ORF">CGZ94_06930</name>
</gene>
<reference evidence="1 2" key="1">
    <citation type="submission" date="2017-07" db="EMBL/GenBank/DDBJ databases">
        <title>Draft whole genome sequences of clinical Proprionibacteriaceae strains.</title>
        <authorList>
            <person name="Bernier A.-M."/>
            <person name="Bernard K."/>
            <person name="Domingo M.-C."/>
        </authorList>
    </citation>
    <scope>NUCLEOTIDE SEQUENCE [LARGE SCALE GENOMIC DNA]</scope>
    <source>
        <strain evidence="1 2">NML 030167</strain>
    </source>
</reference>
<dbReference type="EMBL" id="NMVO01000012">
    <property type="protein sequence ID" value="OYO14345.1"/>
    <property type="molecule type" value="Genomic_DNA"/>
</dbReference>
<dbReference type="RefSeq" id="WP_094405201.1">
    <property type="nucleotide sequence ID" value="NZ_NMVO01000012.1"/>
</dbReference>
<dbReference type="OrthoDB" id="8441777at2"/>